<dbReference type="AlphaFoldDB" id="E0RUU7"/>
<feature type="transmembrane region" description="Helical" evidence="6">
    <location>
        <begin position="687"/>
        <end position="707"/>
    </location>
</feature>
<feature type="domain" description="P-type ATPase A" evidence="7">
    <location>
        <begin position="99"/>
        <end position="195"/>
    </location>
</feature>
<proteinExistence type="predicted"/>
<dbReference type="SFLD" id="SFLDF00027">
    <property type="entry name" value="p-type_atpase"/>
    <property type="match status" value="1"/>
</dbReference>
<feature type="transmembrane region" description="Helical" evidence="6">
    <location>
        <begin position="69"/>
        <end position="87"/>
    </location>
</feature>
<evidence type="ECO:0000259" key="7">
    <source>
        <dbReference type="Pfam" id="PF00122"/>
    </source>
</evidence>
<dbReference type="PRINTS" id="PR00119">
    <property type="entry name" value="CATATPASE"/>
</dbReference>
<comment type="subcellular location">
    <subcellularLocation>
        <location evidence="1">Membrane</location>
        <topology evidence="1">Multi-pass membrane protein</topology>
    </subcellularLocation>
</comment>
<dbReference type="SUPFAM" id="SSF56784">
    <property type="entry name" value="HAD-like"/>
    <property type="match status" value="1"/>
</dbReference>
<dbReference type="EC" id="3.6.3.-" evidence="8"/>
<dbReference type="NCBIfam" id="TIGR01494">
    <property type="entry name" value="ATPase_P-type"/>
    <property type="match status" value="2"/>
</dbReference>
<evidence type="ECO:0000256" key="1">
    <source>
        <dbReference type="ARBA" id="ARBA00004141"/>
    </source>
</evidence>
<feature type="transmembrane region" description="Helical" evidence="6">
    <location>
        <begin position="216"/>
        <end position="238"/>
    </location>
</feature>
<dbReference type="PRINTS" id="PR00120">
    <property type="entry name" value="HATPASE"/>
</dbReference>
<keyword evidence="9" id="KW-1185">Reference proteome</keyword>
<dbReference type="GO" id="GO:0005524">
    <property type="term" value="F:ATP binding"/>
    <property type="evidence" value="ECO:0007669"/>
    <property type="project" value="InterPro"/>
</dbReference>
<keyword evidence="2 6" id="KW-0812">Transmembrane</keyword>
<evidence type="ECO:0000313" key="9">
    <source>
        <dbReference type="Proteomes" id="UP000001299"/>
    </source>
</evidence>
<dbReference type="InterPro" id="IPR023298">
    <property type="entry name" value="ATPase_P-typ_TM_dom_sf"/>
</dbReference>
<feature type="transmembrane region" description="Helical" evidence="6">
    <location>
        <begin position="618"/>
        <end position="642"/>
    </location>
</feature>
<dbReference type="InterPro" id="IPR023214">
    <property type="entry name" value="HAD_sf"/>
</dbReference>
<evidence type="ECO:0000256" key="3">
    <source>
        <dbReference type="ARBA" id="ARBA00022967"/>
    </source>
</evidence>
<dbReference type="eggNOG" id="COG0474">
    <property type="taxonomic scope" value="Bacteria"/>
</dbReference>
<dbReference type="Gene3D" id="3.40.1110.10">
    <property type="entry name" value="Calcium-transporting ATPase, cytoplasmic domain N"/>
    <property type="match status" value="1"/>
</dbReference>
<name>E0RUU7_BUTPB</name>
<dbReference type="SFLD" id="SFLDG00002">
    <property type="entry name" value="C1.7:_P-type_atpase_like"/>
    <property type="match status" value="1"/>
</dbReference>
<dbReference type="InterPro" id="IPR036412">
    <property type="entry name" value="HAD-like_sf"/>
</dbReference>
<dbReference type="InterPro" id="IPR018303">
    <property type="entry name" value="ATPase_P-typ_P_site"/>
</dbReference>
<accession>E0RUU7</accession>
<feature type="transmembrane region" description="Helical" evidence="6">
    <location>
        <begin position="739"/>
        <end position="758"/>
    </location>
</feature>
<dbReference type="SUPFAM" id="SSF81660">
    <property type="entry name" value="Metal cation-transporting ATPase, ATP-binding domain N"/>
    <property type="match status" value="1"/>
</dbReference>
<organism evidence="8 9">
    <name type="scientific">Butyrivibrio proteoclasticus (strain ATCC 51982 / DSM 14932 / B316)</name>
    <name type="common">Clostridium proteoclasticum</name>
    <dbReference type="NCBI Taxonomy" id="515622"/>
    <lineage>
        <taxon>Bacteria</taxon>
        <taxon>Bacillati</taxon>
        <taxon>Bacillota</taxon>
        <taxon>Clostridia</taxon>
        <taxon>Lachnospirales</taxon>
        <taxon>Lachnospiraceae</taxon>
        <taxon>Butyrivibrio</taxon>
    </lineage>
</organism>
<dbReference type="InterPro" id="IPR008250">
    <property type="entry name" value="ATPase_P-typ_transduc_dom_A_sf"/>
</dbReference>
<dbReference type="InterPro" id="IPR044492">
    <property type="entry name" value="P_typ_ATPase_HD_dom"/>
</dbReference>
<feature type="transmembrane region" description="Helical" evidence="6">
    <location>
        <begin position="713"/>
        <end position="732"/>
    </location>
</feature>
<dbReference type="SUPFAM" id="SSF81665">
    <property type="entry name" value="Calcium ATPase, transmembrane domain M"/>
    <property type="match status" value="1"/>
</dbReference>
<feature type="transmembrane region" description="Helical" evidence="6">
    <location>
        <begin position="250"/>
        <end position="278"/>
    </location>
</feature>
<dbReference type="Gene3D" id="3.40.50.1000">
    <property type="entry name" value="HAD superfamily/HAD-like"/>
    <property type="match status" value="1"/>
</dbReference>
<dbReference type="Pfam" id="PF00702">
    <property type="entry name" value="Hydrolase"/>
    <property type="match status" value="1"/>
</dbReference>
<evidence type="ECO:0000256" key="2">
    <source>
        <dbReference type="ARBA" id="ARBA00022692"/>
    </source>
</evidence>
<feature type="transmembrane region" description="Helical" evidence="6">
    <location>
        <begin position="648"/>
        <end position="666"/>
    </location>
</feature>
<dbReference type="SFLD" id="SFLDS00003">
    <property type="entry name" value="Haloacid_Dehalogenase"/>
    <property type="match status" value="1"/>
</dbReference>
<dbReference type="Pfam" id="PF00122">
    <property type="entry name" value="E1-E2_ATPase"/>
    <property type="match status" value="1"/>
</dbReference>
<dbReference type="HOGENOM" id="CLU_002360_5_1_9"/>
<dbReference type="PANTHER" id="PTHR42861">
    <property type="entry name" value="CALCIUM-TRANSPORTING ATPASE"/>
    <property type="match status" value="1"/>
</dbReference>
<dbReference type="STRING" id="515622.bpr_I1401"/>
<dbReference type="GO" id="GO:0016020">
    <property type="term" value="C:membrane"/>
    <property type="evidence" value="ECO:0007669"/>
    <property type="project" value="UniProtKB-SubCell"/>
</dbReference>
<dbReference type="Proteomes" id="UP000001299">
    <property type="component" value="Chromosome 1"/>
</dbReference>
<evidence type="ECO:0000256" key="5">
    <source>
        <dbReference type="ARBA" id="ARBA00023136"/>
    </source>
</evidence>
<reference evidence="8 9" key="1">
    <citation type="journal article" date="2010" name="PLoS ONE">
        <title>The glycobiome of the rumen bacterium Butyrivibrio proteoclasticus B316(T) highlights adaptation to a polysaccharide-rich environment.</title>
        <authorList>
            <person name="Kelly W.J."/>
            <person name="Leahy S.C."/>
            <person name="Altermann E."/>
            <person name="Yeoman C.J."/>
            <person name="Dunne J.C."/>
            <person name="Kong Z."/>
            <person name="Pacheco D.M."/>
            <person name="Li D."/>
            <person name="Noel S.J."/>
            <person name="Moon C.D."/>
            <person name="Cookson A.L."/>
            <person name="Attwood G.T."/>
        </authorList>
    </citation>
    <scope>NUCLEOTIDE SEQUENCE [LARGE SCALE GENOMIC DNA]</scope>
    <source>
        <strain evidence="9">ATCC 51982 / DSM 14932 / B316</strain>
    </source>
</reference>
<evidence type="ECO:0000313" key="8">
    <source>
        <dbReference type="EMBL" id="ADL34138.1"/>
    </source>
</evidence>
<keyword evidence="5 6" id="KW-0472">Membrane</keyword>
<feature type="transmembrane region" description="Helical" evidence="6">
    <location>
        <begin position="45"/>
        <end position="63"/>
    </location>
</feature>
<dbReference type="EMBL" id="CP001810">
    <property type="protein sequence ID" value="ADL34138.1"/>
    <property type="molecule type" value="Genomic_DNA"/>
</dbReference>
<dbReference type="GO" id="GO:0016887">
    <property type="term" value="F:ATP hydrolysis activity"/>
    <property type="evidence" value="ECO:0007669"/>
    <property type="project" value="InterPro"/>
</dbReference>
<dbReference type="InterPro" id="IPR059000">
    <property type="entry name" value="ATPase_P-type_domA"/>
</dbReference>
<sequence>MHKMYEEYNVGLTTARAKELYKEGYGNVQIDNTAKTTADIIKENVFTYFNLIFLIMTILLVAAGAYKSLTFLPVIICNSLIGIAQELKAKKVLDKLSVLNQSSARVIRDGSEDTVFIDRLVLGDVVLLTAGSQICADAVVIDGEVSVNEALLTGEADEIIKGRDCELKSGSFVVSGRCLARLSRVGVESYISQLMLKAKKMPSAEQSEMVRSINRIVIAAGAVIIPIGIALFVQSIVIQGNSFAETVPSVVAALIGMIPEGLYLLLSITLGLSTIRLAQNKVMLHDMRSIESLARVDTICVDKTGTITDNSMLVADIVLADSGYTDDDDQLQKMNVLISDYISCVPDDNITMHALEDFFKCASGRTCLSFNSFNSKYKYSSVQFDNSTYIMGAPEFILDSNYDLYKDAINRFASKGLRVLCFARYLGGAMGTEIFDPANENVSLKAPEGSLKGAYCEPLAFILLQNPIRENAKETFEFFNKQGVDIKVISGDSPVTVSEVAIQAGIAGADKYVDASLLDDLEISECATKYTVFGRVSPEQKQIIVRALKKQGRTVAMTGDGVNDILAMKDADCSISMAAGSDAAIQASQVVLMDSDFSKMPRIVAEGRRNINNIQRTATLFLVKNIFSLLLALFSIISVLTYPLQPSQITMVSLVNIGIPGFFLALEPNNKRISGNFLVKVLLKAMPAALTDFFAIAALVVFGNTFGVKPDDISVASTFLLAIVGFIILANISAPLNAYRLRVLLGCVLIMIIGAFLFHDLFSINYVSTECVMLFVLFAIATEPFMRYLTRLFTFIEKKFTKKCLNSQ</sequence>
<keyword evidence="4 6" id="KW-1133">Transmembrane helix</keyword>
<evidence type="ECO:0000256" key="6">
    <source>
        <dbReference type="SAM" id="Phobius"/>
    </source>
</evidence>
<dbReference type="InterPro" id="IPR023299">
    <property type="entry name" value="ATPase_P-typ_cyto_dom_N"/>
</dbReference>
<dbReference type="Gene3D" id="1.20.1110.10">
    <property type="entry name" value="Calcium-transporting ATPase, transmembrane domain"/>
    <property type="match status" value="1"/>
</dbReference>
<keyword evidence="8" id="KW-0378">Hydrolase</keyword>
<dbReference type="InterPro" id="IPR001757">
    <property type="entry name" value="P_typ_ATPase"/>
</dbReference>
<protein>
    <submittedName>
        <fullName evidence="8">Cation-transporting P-type ATPase</fullName>
        <ecNumber evidence="8">3.6.3.-</ecNumber>
    </submittedName>
</protein>
<gene>
    <name evidence="8" type="ordered locus">bpr_I1401</name>
</gene>
<evidence type="ECO:0000256" key="4">
    <source>
        <dbReference type="ARBA" id="ARBA00022989"/>
    </source>
</evidence>
<dbReference type="SUPFAM" id="SSF81653">
    <property type="entry name" value="Calcium ATPase, transduction domain A"/>
    <property type="match status" value="1"/>
</dbReference>
<keyword evidence="3" id="KW-1278">Translocase</keyword>
<dbReference type="KEGG" id="bpb:bpr_I1401"/>
<dbReference type="PROSITE" id="PS00154">
    <property type="entry name" value="ATPASE_E1_E2"/>
    <property type="match status" value="1"/>
</dbReference>
<dbReference type="Gene3D" id="2.70.150.10">
    <property type="entry name" value="Calcium-transporting ATPase, cytoplasmic transduction domain A"/>
    <property type="match status" value="1"/>
</dbReference>